<reference evidence="13" key="1">
    <citation type="submission" date="2016-11" db="UniProtKB">
        <authorList>
            <consortium name="WormBaseParasite"/>
        </authorList>
    </citation>
    <scope>IDENTIFICATION</scope>
</reference>
<feature type="transmembrane region" description="Helical" evidence="10">
    <location>
        <begin position="236"/>
        <end position="257"/>
    </location>
</feature>
<feature type="transmembrane region" description="Helical" evidence="10">
    <location>
        <begin position="389"/>
        <end position="411"/>
    </location>
</feature>
<dbReference type="WBParaSite" id="Csp11.Scaffold630.g21790.t1">
    <property type="protein sequence ID" value="Csp11.Scaffold630.g21790.t1"/>
    <property type="gene ID" value="Csp11.Scaffold630.g21790"/>
</dbReference>
<comment type="similarity">
    <text evidence="8">Belongs to the two pore domain potassium channel (TC 1.A.1.8) family.</text>
</comment>
<evidence type="ECO:0000256" key="2">
    <source>
        <dbReference type="ARBA" id="ARBA00022448"/>
    </source>
</evidence>
<feature type="compositionally biased region" description="Basic and acidic residues" evidence="9">
    <location>
        <begin position="1"/>
        <end position="21"/>
    </location>
</feature>
<keyword evidence="5 8" id="KW-0406">Ion transport</keyword>
<dbReference type="GO" id="GO:0005886">
    <property type="term" value="C:plasma membrane"/>
    <property type="evidence" value="ECO:0007669"/>
    <property type="project" value="TreeGrafter"/>
</dbReference>
<dbReference type="FunFam" id="1.10.287.70:FF:000285">
    <property type="entry name" value="TWiK family of potassium channels"/>
    <property type="match status" value="1"/>
</dbReference>
<feature type="transmembrane region" description="Helical" evidence="10">
    <location>
        <begin position="334"/>
        <end position="354"/>
    </location>
</feature>
<accession>A0A1I7V2P7</accession>
<dbReference type="GO" id="GO:0022841">
    <property type="term" value="F:potassium ion leak channel activity"/>
    <property type="evidence" value="ECO:0007669"/>
    <property type="project" value="TreeGrafter"/>
</dbReference>
<name>A0A1I7V2P7_9PELO</name>
<dbReference type="STRING" id="1561998.A0A1I7V2P7"/>
<protein>
    <submittedName>
        <fullName evidence="13">Ion_trans_2 domain-containing protein</fullName>
    </submittedName>
</protein>
<evidence type="ECO:0000313" key="12">
    <source>
        <dbReference type="Proteomes" id="UP000095282"/>
    </source>
</evidence>
<feature type="transmembrane region" description="Helical" evidence="10">
    <location>
        <begin position="366"/>
        <end position="383"/>
    </location>
</feature>
<evidence type="ECO:0000256" key="3">
    <source>
        <dbReference type="ARBA" id="ARBA00022692"/>
    </source>
</evidence>
<dbReference type="Gene3D" id="1.10.287.70">
    <property type="match status" value="1"/>
</dbReference>
<feature type="domain" description="Potassium channel" evidence="11">
    <location>
        <begin position="229"/>
        <end position="289"/>
    </location>
</feature>
<keyword evidence="4 10" id="KW-1133">Transmembrane helix</keyword>
<dbReference type="AlphaFoldDB" id="A0A1I7V2P7"/>
<keyword evidence="7 8" id="KW-0407">Ion channel</keyword>
<dbReference type="GO" id="GO:0015271">
    <property type="term" value="F:outward rectifier potassium channel activity"/>
    <property type="evidence" value="ECO:0007669"/>
    <property type="project" value="TreeGrafter"/>
</dbReference>
<evidence type="ECO:0000256" key="8">
    <source>
        <dbReference type="RuleBase" id="RU003857"/>
    </source>
</evidence>
<feature type="transmembrane region" description="Helical" evidence="10">
    <location>
        <begin position="264"/>
        <end position="282"/>
    </location>
</feature>
<keyword evidence="12" id="KW-1185">Reference proteome</keyword>
<dbReference type="InterPro" id="IPR013099">
    <property type="entry name" value="K_chnl_dom"/>
</dbReference>
<dbReference type="SUPFAM" id="SSF81324">
    <property type="entry name" value="Voltage-gated potassium channels"/>
    <property type="match status" value="2"/>
</dbReference>
<dbReference type="GO" id="GO:0030322">
    <property type="term" value="P:stabilization of membrane potential"/>
    <property type="evidence" value="ECO:0007669"/>
    <property type="project" value="TreeGrafter"/>
</dbReference>
<evidence type="ECO:0000313" key="13">
    <source>
        <dbReference type="WBParaSite" id="Csp11.Scaffold630.g21790.t1"/>
    </source>
</evidence>
<dbReference type="PANTHER" id="PTHR11003">
    <property type="entry name" value="POTASSIUM CHANNEL, SUBFAMILY K"/>
    <property type="match status" value="1"/>
</dbReference>
<evidence type="ECO:0000256" key="10">
    <source>
        <dbReference type="SAM" id="Phobius"/>
    </source>
</evidence>
<proteinExistence type="inferred from homology"/>
<dbReference type="PRINTS" id="PR01333">
    <property type="entry name" value="2POREKCHANEL"/>
</dbReference>
<sequence>MLLSHGEHRQSFKQKKAEEKRRRSSGHQPQAKQSLAVLAQLMLPALIEEHTAQQEEVFVPQHYKADGTLASNRRHVRQQRVNLLQRANGQMRKGAAGVWDIAGRAHLAGKRKVEQLQQKPPLWLVILNRAYHKYGLKHAVLIFVFLIYCIAGGLVFWLIEEPYQSELRDKWIQKIEGNRTERVDFLMKRIFNNSDYLVYIKGNTTKRLTQFFKEEFASYENQLGVKWSQQKMDWDFWNAVLFAGTICTTIGYGHIYPMTDAGRLLTMCFALFGIPLMLLVLQDFGKLLTITMKFPWFQTKRLMRRIMRCCTKQPIEEMKEIERQERADLDIFDLPLPVGIGLIVVWIFICSFVLSVWDHNWTLLESFYFFFTSLSTVGLGDLVPSSPRLLITMFGFILVGLSLVSMVINLLQAKMKSTYEAGRNDEKAAAHHLPTSLGVIQCFSEEEKKADYSERSLSRSTQTSLSLPGVRQVVLRSDGVHWVHTDTSSPTKSPDEVTNLVEMETALRVCEQIGDNNNEEFSEGESLICETEVLLELGECLSDLERCDSI</sequence>
<evidence type="ECO:0000256" key="6">
    <source>
        <dbReference type="ARBA" id="ARBA00023136"/>
    </source>
</evidence>
<evidence type="ECO:0000256" key="9">
    <source>
        <dbReference type="SAM" id="MobiDB-lite"/>
    </source>
</evidence>
<dbReference type="InterPro" id="IPR003280">
    <property type="entry name" value="2pore_dom_K_chnl"/>
</dbReference>
<evidence type="ECO:0000256" key="7">
    <source>
        <dbReference type="ARBA" id="ARBA00023303"/>
    </source>
</evidence>
<evidence type="ECO:0000259" key="11">
    <source>
        <dbReference type="Pfam" id="PF07885"/>
    </source>
</evidence>
<keyword evidence="3 8" id="KW-0812">Transmembrane</keyword>
<dbReference type="PANTHER" id="PTHR11003:SF240">
    <property type="entry name" value="POTASSIUM CHANNEL DOMAIN-CONTAINING PROTEIN"/>
    <property type="match status" value="1"/>
</dbReference>
<comment type="subcellular location">
    <subcellularLocation>
        <location evidence="1">Membrane</location>
        <topology evidence="1">Multi-pass membrane protein</topology>
    </subcellularLocation>
</comment>
<dbReference type="Pfam" id="PF07885">
    <property type="entry name" value="Ion_trans_2"/>
    <property type="match status" value="2"/>
</dbReference>
<dbReference type="Proteomes" id="UP000095282">
    <property type="component" value="Unplaced"/>
</dbReference>
<evidence type="ECO:0000256" key="1">
    <source>
        <dbReference type="ARBA" id="ARBA00004141"/>
    </source>
</evidence>
<evidence type="ECO:0000256" key="5">
    <source>
        <dbReference type="ARBA" id="ARBA00023065"/>
    </source>
</evidence>
<feature type="region of interest" description="Disordered" evidence="9">
    <location>
        <begin position="1"/>
        <end position="32"/>
    </location>
</feature>
<evidence type="ECO:0000256" key="4">
    <source>
        <dbReference type="ARBA" id="ARBA00022989"/>
    </source>
</evidence>
<keyword evidence="2 8" id="KW-0813">Transport</keyword>
<feature type="transmembrane region" description="Helical" evidence="10">
    <location>
        <begin position="139"/>
        <end position="159"/>
    </location>
</feature>
<keyword evidence="6 10" id="KW-0472">Membrane</keyword>
<organism evidence="12 13">
    <name type="scientific">Caenorhabditis tropicalis</name>
    <dbReference type="NCBI Taxonomy" id="1561998"/>
    <lineage>
        <taxon>Eukaryota</taxon>
        <taxon>Metazoa</taxon>
        <taxon>Ecdysozoa</taxon>
        <taxon>Nematoda</taxon>
        <taxon>Chromadorea</taxon>
        <taxon>Rhabditida</taxon>
        <taxon>Rhabditina</taxon>
        <taxon>Rhabditomorpha</taxon>
        <taxon>Rhabditoidea</taxon>
        <taxon>Rhabditidae</taxon>
        <taxon>Peloderinae</taxon>
        <taxon>Caenorhabditis</taxon>
    </lineage>
</organism>
<feature type="domain" description="Potassium channel" evidence="11">
    <location>
        <begin position="342"/>
        <end position="415"/>
    </location>
</feature>